<accession>A0A0E9S8I6</accession>
<proteinExistence type="predicted"/>
<name>A0A0E9S8I6_ANGAN</name>
<dbReference type="AlphaFoldDB" id="A0A0E9S8I6"/>
<sequence>MFHSGDDGRYRKVCNSKNKDSSFCKFYHLTFHVCTHTTTRTHTHTQTHMHAHTQAHMHIHTNTQMRTDFIKPMLSV</sequence>
<dbReference type="EMBL" id="GBXM01070996">
    <property type="protein sequence ID" value="JAH37581.1"/>
    <property type="molecule type" value="Transcribed_RNA"/>
</dbReference>
<organism evidence="1">
    <name type="scientific">Anguilla anguilla</name>
    <name type="common">European freshwater eel</name>
    <name type="synonym">Muraena anguilla</name>
    <dbReference type="NCBI Taxonomy" id="7936"/>
    <lineage>
        <taxon>Eukaryota</taxon>
        <taxon>Metazoa</taxon>
        <taxon>Chordata</taxon>
        <taxon>Craniata</taxon>
        <taxon>Vertebrata</taxon>
        <taxon>Euteleostomi</taxon>
        <taxon>Actinopterygii</taxon>
        <taxon>Neopterygii</taxon>
        <taxon>Teleostei</taxon>
        <taxon>Anguilliformes</taxon>
        <taxon>Anguillidae</taxon>
        <taxon>Anguilla</taxon>
    </lineage>
</organism>
<reference evidence="1" key="2">
    <citation type="journal article" date="2015" name="Fish Shellfish Immunol.">
        <title>Early steps in the European eel (Anguilla anguilla)-Vibrio vulnificus interaction in the gills: Role of the RtxA13 toxin.</title>
        <authorList>
            <person name="Callol A."/>
            <person name="Pajuelo D."/>
            <person name="Ebbesson L."/>
            <person name="Teles M."/>
            <person name="MacKenzie S."/>
            <person name="Amaro C."/>
        </authorList>
    </citation>
    <scope>NUCLEOTIDE SEQUENCE</scope>
</reference>
<reference evidence="1" key="1">
    <citation type="submission" date="2014-11" db="EMBL/GenBank/DDBJ databases">
        <authorList>
            <person name="Amaro Gonzalez C."/>
        </authorList>
    </citation>
    <scope>NUCLEOTIDE SEQUENCE</scope>
</reference>
<protein>
    <submittedName>
        <fullName evidence="1">Uncharacterized protein</fullName>
    </submittedName>
</protein>
<evidence type="ECO:0000313" key="1">
    <source>
        <dbReference type="EMBL" id="JAH37581.1"/>
    </source>
</evidence>